<keyword evidence="2" id="KW-0472">Membrane</keyword>
<evidence type="ECO:0000256" key="2">
    <source>
        <dbReference type="SAM" id="Phobius"/>
    </source>
</evidence>
<reference evidence="3" key="1">
    <citation type="journal article" date="2023" name="DNA Res.">
        <title>Chromosome-level genome assembly of Phrynocephalus forsythii using third-generation DNA sequencing and Hi-C analysis.</title>
        <authorList>
            <person name="Qi Y."/>
            <person name="Zhao W."/>
            <person name="Zhao Y."/>
            <person name="Niu C."/>
            <person name="Cao S."/>
            <person name="Zhang Y."/>
        </authorList>
    </citation>
    <scope>NUCLEOTIDE SEQUENCE</scope>
    <source>
        <tissue evidence="3">Muscle</tissue>
    </source>
</reference>
<dbReference type="AlphaFoldDB" id="A0A9Q0XUS0"/>
<feature type="region of interest" description="Disordered" evidence="1">
    <location>
        <begin position="1"/>
        <end position="23"/>
    </location>
</feature>
<feature type="transmembrane region" description="Helical" evidence="2">
    <location>
        <begin position="107"/>
        <end position="127"/>
    </location>
</feature>
<protein>
    <submittedName>
        <fullName evidence="3">Uncharacterized protein</fullName>
    </submittedName>
</protein>
<keyword evidence="4" id="KW-1185">Reference proteome</keyword>
<accession>A0A9Q0XUS0</accession>
<comment type="caution">
    <text evidence="3">The sequence shown here is derived from an EMBL/GenBank/DDBJ whole genome shotgun (WGS) entry which is preliminary data.</text>
</comment>
<dbReference type="Proteomes" id="UP001142489">
    <property type="component" value="Unassembled WGS sequence"/>
</dbReference>
<organism evidence="3 4">
    <name type="scientific">Phrynocephalus forsythii</name>
    <dbReference type="NCBI Taxonomy" id="171643"/>
    <lineage>
        <taxon>Eukaryota</taxon>
        <taxon>Metazoa</taxon>
        <taxon>Chordata</taxon>
        <taxon>Craniata</taxon>
        <taxon>Vertebrata</taxon>
        <taxon>Euteleostomi</taxon>
        <taxon>Lepidosauria</taxon>
        <taxon>Squamata</taxon>
        <taxon>Bifurcata</taxon>
        <taxon>Unidentata</taxon>
        <taxon>Episquamata</taxon>
        <taxon>Toxicofera</taxon>
        <taxon>Iguania</taxon>
        <taxon>Acrodonta</taxon>
        <taxon>Agamidae</taxon>
        <taxon>Agaminae</taxon>
        <taxon>Phrynocephalus</taxon>
    </lineage>
</organism>
<keyword evidence="2" id="KW-1133">Transmembrane helix</keyword>
<feature type="compositionally biased region" description="Acidic residues" evidence="1">
    <location>
        <begin position="10"/>
        <end position="23"/>
    </location>
</feature>
<feature type="region of interest" description="Disordered" evidence="1">
    <location>
        <begin position="255"/>
        <end position="361"/>
    </location>
</feature>
<feature type="transmembrane region" description="Helical" evidence="2">
    <location>
        <begin position="47"/>
        <end position="66"/>
    </location>
</feature>
<sequence>MDSRRASVAEAEEEEEEEEEEEASVLESAAFRLFLLRQSQVRREGSLAAALAQSMALAVIGTAGAYPSWVLVQDDKDRQVVLGAAWAIARVDPAPGSPLLGPAGAPLMAAIALCCLLSVLSGSLALAMDFLGLRRWRSLAPLLHGLTALLIACAAALGSCLLALSLFLAFLACALASAATGLSCMSPALVQPARSSWDLGRPGSVSPRFFPHGALPAESGTSSEGGSVATVSWQEEIAFTLGGGGRLGKVHWNDKKAAPVDPGAGGRARDEPSSSPRDQLPLPPPEEGEQAPGPHEGKSSVQRFWESGRSLLGHAGKGSQRAGPAAEPPDGGNPEGEQEAETGREAPLESQALSQDSLAST</sequence>
<gene>
    <name evidence="3" type="ORF">JRQ81_018034</name>
</gene>
<evidence type="ECO:0000313" key="4">
    <source>
        <dbReference type="Proteomes" id="UP001142489"/>
    </source>
</evidence>
<evidence type="ECO:0000313" key="3">
    <source>
        <dbReference type="EMBL" id="KAJ7325014.1"/>
    </source>
</evidence>
<keyword evidence="2" id="KW-0812">Transmembrane</keyword>
<dbReference type="OrthoDB" id="9939165at2759"/>
<proteinExistence type="predicted"/>
<name>A0A9Q0XUS0_9SAUR</name>
<dbReference type="EMBL" id="JAPFRF010000008">
    <property type="protein sequence ID" value="KAJ7325014.1"/>
    <property type="molecule type" value="Genomic_DNA"/>
</dbReference>
<evidence type="ECO:0000256" key="1">
    <source>
        <dbReference type="SAM" id="MobiDB-lite"/>
    </source>
</evidence>
<feature type="compositionally biased region" description="Polar residues" evidence="1">
    <location>
        <begin position="351"/>
        <end position="361"/>
    </location>
</feature>